<evidence type="ECO:0000313" key="2">
    <source>
        <dbReference type="EMBL" id="MBB2890497.1"/>
    </source>
</evidence>
<comment type="caution">
    <text evidence="2">The sequence shown here is derived from an EMBL/GenBank/DDBJ whole genome shotgun (WGS) entry which is preliminary data.</text>
</comment>
<keyword evidence="3" id="KW-1185">Reference proteome</keyword>
<gene>
    <name evidence="2" type="ORF">FHU39_000481</name>
</gene>
<name>A0A839MZB7_9MICO</name>
<feature type="transmembrane region" description="Helical" evidence="1">
    <location>
        <begin position="80"/>
        <end position="102"/>
    </location>
</feature>
<feature type="transmembrane region" description="Helical" evidence="1">
    <location>
        <begin position="123"/>
        <end position="149"/>
    </location>
</feature>
<keyword evidence="1" id="KW-1133">Transmembrane helix</keyword>
<dbReference type="AlphaFoldDB" id="A0A839MZB7"/>
<keyword evidence="1" id="KW-0812">Transmembrane</keyword>
<feature type="transmembrane region" description="Helical" evidence="1">
    <location>
        <begin position="179"/>
        <end position="206"/>
    </location>
</feature>
<evidence type="ECO:0000256" key="1">
    <source>
        <dbReference type="SAM" id="Phobius"/>
    </source>
</evidence>
<keyword evidence="1" id="KW-0472">Membrane</keyword>
<proteinExistence type="predicted"/>
<organism evidence="2 3">
    <name type="scientific">Flexivirga oryzae</name>
    <dbReference type="NCBI Taxonomy" id="1794944"/>
    <lineage>
        <taxon>Bacteria</taxon>
        <taxon>Bacillati</taxon>
        <taxon>Actinomycetota</taxon>
        <taxon>Actinomycetes</taxon>
        <taxon>Micrococcales</taxon>
        <taxon>Dermacoccaceae</taxon>
        <taxon>Flexivirga</taxon>
    </lineage>
</organism>
<feature type="transmembrane region" description="Helical" evidence="1">
    <location>
        <begin position="32"/>
        <end position="51"/>
    </location>
</feature>
<sequence length="272" mass="28508">MTAISRAPRTNGAALKNTFVAEWIRLSTKRTWLIAIPFTILYSAILTVVMIDTAPVRANGGVSLQALGQSGGGTLAVRTAVAFTSVLILALFVGMSAGSFARGTWRASLLQQPRRLTLAAGTFGARIAISAVVVVVLFLAGLITAYLVAPGQGVDTGSWLDATSLRMAGEDYLRTMGFIAGWAVLGTLLGIVTRSVPIGLGIGILWAGPIENVLGDRLSLGGEWFPGLLLRYVVAPETATVTGIALTLRLVLYGVAALVVVSTLLRRRDVSS</sequence>
<feature type="transmembrane region" description="Helical" evidence="1">
    <location>
        <begin position="241"/>
        <end position="265"/>
    </location>
</feature>
<protein>
    <submittedName>
        <fullName evidence="2">ABC-type transport system involved in multi-copper enzyme maturation permease subunit</fullName>
    </submittedName>
</protein>
<evidence type="ECO:0000313" key="3">
    <source>
        <dbReference type="Proteomes" id="UP000559182"/>
    </source>
</evidence>
<dbReference type="RefSeq" id="WP_183318628.1">
    <property type="nucleotide sequence ID" value="NZ_JACHVQ010000001.1"/>
</dbReference>
<dbReference type="Proteomes" id="UP000559182">
    <property type="component" value="Unassembled WGS sequence"/>
</dbReference>
<accession>A0A839MZB7</accession>
<reference evidence="2 3" key="1">
    <citation type="submission" date="2020-08" db="EMBL/GenBank/DDBJ databases">
        <title>Sequencing the genomes of 1000 actinobacteria strains.</title>
        <authorList>
            <person name="Klenk H.-P."/>
        </authorList>
    </citation>
    <scope>NUCLEOTIDE SEQUENCE [LARGE SCALE GENOMIC DNA]</scope>
    <source>
        <strain evidence="2 3">DSM 105369</strain>
    </source>
</reference>
<dbReference type="EMBL" id="JACHVQ010000001">
    <property type="protein sequence ID" value="MBB2890497.1"/>
    <property type="molecule type" value="Genomic_DNA"/>
</dbReference>